<dbReference type="Gene3D" id="1.10.220.30">
    <property type="match status" value="2"/>
</dbReference>
<reference evidence="7 8" key="1">
    <citation type="journal article" date="2013" name="ISME J.">
        <title>Comparative genomics of pathogenic lineages of Vibrio nigripulchritudo identifies virulence-associated traits.</title>
        <authorList>
            <person name="Goudenege D."/>
            <person name="Labreuche Y."/>
            <person name="Krin E."/>
            <person name="Ansquer D."/>
            <person name="Mangenot S."/>
            <person name="Calteau A."/>
            <person name="Medigue C."/>
            <person name="Mazel D."/>
            <person name="Polz M.F."/>
            <person name="Le Roux F."/>
        </authorList>
    </citation>
    <scope>NUCLEOTIDE SEQUENCE [LARGE SCALE GENOMIC DNA]</scope>
    <source>
        <strain evidence="7 8">SOn1</strain>
    </source>
</reference>
<keyword evidence="7" id="KW-0966">Cell projection</keyword>
<keyword evidence="7" id="KW-0969">Cilium</keyword>
<dbReference type="InterPro" id="IPR023087">
    <property type="entry name" value="Flg_Motor_Flig_C"/>
</dbReference>
<dbReference type="PANTHER" id="PTHR30534">
    <property type="entry name" value="FLAGELLAR MOTOR SWITCH PROTEIN FLIG"/>
    <property type="match status" value="1"/>
</dbReference>
<organism evidence="7 8">
    <name type="scientific">Vibrio nigripulchritudo SOn1</name>
    <dbReference type="NCBI Taxonomy" id="1238450"/>
    <lineage>
        <taxon>Bacteria</taxon>
        <taxon>Pseudomonadati</taxon>
        <taxon>Pseudomonadota</taxon>
        <taxon>Gammaproteobacteria</taxon>
        <taxon>Vibrionales</taxon>
        <taxon>Vibrionaceae</taxon>
        <taxon>Vibrio</taxon>
    </lineage>
</organism>
<evidence type="ECO:0000259" key="5">
    <source>
        <dbReference type="Pfam" id="PF01706"/>
    </source>
</evidence>
<feature type="region of interest" description="Disordered" evidence="3">
    <location>
        <begin position="126"/>
        <end position="151"/>
    </location>
</feature>
<keyword evidence="4" id="KW-0472">Membrane</keyword>
<evidence type="ECO:0000256" key="4">
    <source>
        <dbReference type="SAM" id="Phobius"/>
    </source>
</evidence>
<protein>
    <submittedName>
        <fullName evidence="7">Flagellar motor switch protein FliG</fullName>
    </submittedName>
</protein>
<dbReference type="GO" id="GO:0006935">
    <property type="term" value="P:chemotaxis"/>
    <property type="evidence" value="ECO:0007669"/>
    <property type="project" value="InterPro"/>
</dbReference>
<dbReference type="Pfam" id="PF14841">
    <property type="entry name" value="FliG_M"/>
    <property type="match status" value="1"/>
</dbReference>
<gene>
    <name evidence="7" type="ORF">VIBNISOn1_1610092</name>
</gene>
<feature type="domain" description="Flagellar motor switch protein FliG C-terminal" evidence="5">
    <location>
        <begin position="492"/>
        <end position="595"/>
    </location>
</feature>
<dbReference type="AlphaFoldDB" id="A0AAV2VMT0"/>
<feature type="transmembrane region" description="Helical" evidence="4">
    <location>
        <begin position="224"/>
        <end position="243"/>
    </location>
</feature>
<dbReference type="PRINTS" id="PR00954">
    <property type="entry name" value="FLGMOTORFLIG"/>
</dbReference>
<feature type="domain" description="Flagellar motor switch protein FliG middle" evidence="6">
    <location>
        <begin position="390"/>
        <end position="461"/>
    </location>
</feature>
<name>A0AAV2VMT0_9VIBR</name>
<dbReference type="InterPro" id="IPR032779">
    <property type="entry name" value="FliG_M"/>
</dbReference>
<evidence type="ECO:0000313" key="8">
    <source>
        <dbReference type="Proteomes" id="UP000018211"/>
    </source>
</evidence>
<dbReference type="GO" id="GO:0009288">
    <property type="term" value="C:bacterial-type flagellum"/>
    <property type="evidence" value="ECO:0007669"/>
    <property type="project" value="InterPro"/>
</dbReference>
<evidence type="ECO:0000313" key="7">
    <source>
        <dbReference type="EMBL" id="CCO45967.1"/>
    </source>
</evidence>
<dbReference type="Pfam" id="PF01706">
    <property type="entry name" value="FliG_C"/>
    <property type="match status" value="1"/>
</dbReference>
<dbReference type="GO" id="GO:0071973">
    <property type="term" value="P:bacterial-type flagellum-dependent cell motility"/>
    <property type="evidence" value="ECO:0007669"/>
    <property type="project" value="InterPro"/>
</dbReference>
<comment type="subcellular location">
    <subcellularLocation>
        <location evidence="1">Cell inner membrane</location>
        <topology evidence="1">Peripheral membrane protein</topology>
        <orientation evidence="1">Cytoplasmic side</orientation>
    </subcellularLocation>
</comment>
<evidence type="ECO:0000259" key="6">
    <source>
        <dbReference type="Pfam" id="PF14841"/>
    </source>
</evidence>
<evidence type="ECO:0000256" key="3">
    <source>
        <dbReference type="SAM" id="MobiDB-lite"/>
    </source>
</evidence>
<feature type="region of interest" description="Disordered" evidence="3">
    <location>
        <begin position="70"/>
        <end position="90"/>
    </location>
</feature>
<feature type="compositionally biased region" description="Polar residues" evidence="3">
    <location>
        <begin position="73"/>
        <end position="82"/>
    </location>
</feature>
<accession>A0AAV2VMT0</accession>
<comment type="caution">
    <text evidence="7">The sequence shown here is derived from an EMBL/GenBank/DDBJ whole genome shotgun (WGS) entry which is preliminary data.</text>
</comment>
<keyword evidence="4" id="KW-0812">Transmembrane</keyword>
<comment type="function">
    <text evidence="2">FliG is one of three proteins (FliG, FliN, FliM) that forms the rotor-mounted switch complex (C ring), located at the base of the basal body. This complex interacts with the CheY and CheZ chemotaxis proteins, in addition to contacting components of the motor that determine the direction of flagellar rotation.</text>
</comment>
<dbReference type="Proteomes" id="UP000018211">
    <property type="component" value="Unassembled WGS sequence"/>
</dbReference>
<evidence type="ECO:0000256" key="2">
    <source>
        <dbReference type="ARBA" id="ARBA00025598"/>
    </source>
</evidence>
<feature type="compositionally biased region" description="Low complexity" evidence="3">
    <location>
        <begin position="126"/>
        <end position="149"/>
    </location>
</feature>
<dbReference type="InterPro" id="IPR011002">
    <property type="entry name" value="FliG_a-hlx"/>
</dbReference>
<dbReference type="EMBL" id="CAOF01000070">
    <property type="protein sequence ID" value="CCO45967.1"/>
    <property type="molecule type" value="Genomic_DNA"/>
</dbReference>
<evidence type="ECO:0000256" key="1">
    <source>
        <dbReference type="ARBA" id="ARBA00004515"/>
    </source>
</evidence>
<dbReference type="InterPro" id="IPR000090">
    <property type="entry name" value="Flg_Motor_Flig"/>
</dbReference>
<dbReference type="PANTHER" id="PTHR30534:SF0">
    <property type="entry name" value="FLAGELLAR MOTOR SWITCH PROTEIN FLIG"/>
    <property type="match status" value="1"/>
</dbReference>
<keyword evidence="4" id="KW-1133">Transmembrane helix</keyword>
<dbReference type="GO" id="GO:0003774">
    <property type="term" value="F:cytoskeletal motor activity"/>
    <property type="evidence" value="ECO:0007669"/>
    <property type="project" value="InterPro"/>
</dbReference>
<keyword evidence="7" id="KW-0282">Flagellum</keyword>
<dbReference type="GO" id="GO:0005886">
    <property type="term" value="C:plasma membrane"/>
    <property type="evidence" value="ECO:0007669"/>
    <property type="project" value="UniProtKB-SubCell"/>
</dbReference>
<dbReference type="SUPFAM" id="SSF48029">
    <property type="entry name" value="FliG"/>
    <property type="match status" value="1"/>
</dbReference>
<sequence length="605" mass="67090">MAREMIKLHHLAFAAILIAAFGVVAQPSSEIQALEFSAKLEQRLNSDIERIIGANKHVLTIQSELVTKKLQAEPQNQESSAPEISERPEAPQTVAVPVTIPAQPVPELPGLSGIPAQDTIDVPAPAAPAVEPVSSPKPKLPAPKASVAPTKPESSTEINKIAVTLLLENQVTNENAQLIKKLLIQKVDYNPLRGDTIDIIRTEFSVPVPEGTPPVEAQPLWQEYLWVAWIVAALILLLLVMLWRKARANNQTSITNAEPTTGVKALQAEQLLSQQCYEHEACRQELVKYSLSEPQKVDSVIRKLSLNEQNLPMFACVYQELGRALFTTMYPSLTAKIPSYIKYLEESPVDKEQVMAHLKSFKQLLMDSNPTTDSARKNQPFDFLENLTTNQLRWLLENESDRIQAMVISQLSPSRSSELLAAYPTERQAHLAMEIARLEALPMTAFNDVASSLAAKAQSVPDFRTLPTDGPQVLSNILDGLNISKQTELLNQLKDTSPGAYVQLKQSYFTFDDIWRAPAKVISNHIQSVPPQTLAIALSDVPEEKVCSLISECPERYITMVSSEVEMQSDVDDETRNAAKLEVVQVMRQALEEKKFKMSDLEVTA</sequence>
<proteinExistence type="predicted"/>